<feature type="domain" description="Rhodopsin" evidence="7">
    <location>
        <begin position="6"/>
        <end position="113"/>
    </location>
</feature>
<feature type="transmembrane region" description="Helical" evidence="6">
    <location>
        <begin position="89"/>
        <end position="112"/>
    </location>
</feature>
<comment type="similarity">
    <text evidence="5">Belongs to the SAT4 family.</text>
</comment>
<dbReference type="AlphaFoldDB" id="A0A6A5ZC63"/>
<protein>
    <recommendedName>
        <fullName evidence="7">Rhodopsin domain-containing protein</fullName>
    </recommendedName>
</protein>
<accession>A0A6A5ZC63</accession>
<keyword evidence="9" id="KW-1185">Reference proteome</keyword>
<name>A0A6A5ZC63_9PLEO</name>
<proteinExistence type="inferred from homology"/>
<dbReference type="Pfam" id="PF20684">
    <property type="entry name" value="Fung_rhodopsin"/>
    <property type="match status" value="1"/>
</dbReference>
<keyword evidence="4 6" id="KW-0472">Membrane</keyword>
<feature type="transmembrane region" description="Helical" evidence="6">
    <location>
        <begin position="15"/>
        <end position="37"/>
    </location>
</feature>
<dbReference type="PANTHER" id="PTHR33048:SF92">
    <property type="entry name" value="INTEGRAL MEMBRANE PROTEIN"/>
    <property type="match status" value="1"/>
</dbReference>
<dbReference type="Proteomes" id="UP000799770">
    <property type="component" value="Unassembled WGS sequence"/>
</dbReference>
<sequence>MPLENPKYCYPMKPYTILVTAWGLVNDGIIWSLPHFVVWRLRLRLAHKIAITAIFALAFLNILMAIFRINSLMAVTFGGDITYDVVPAIIWAIAQLSIAIIVACCPLLRPVFEKMIPTRLTKILPVPGAKARPSAIARPATSSTFRVPATPTMTTVQVPPSTIRATTRIDVLPHTSRPISRTGCFHDSLQESEGPVVEITRAVEGESWSRV</sequence>
<evidence type="ECO:0000256" key="1">
    <source>
        <dbReference type="ARBA" id="ARBA00004141"/>
    </source>
</evidence>
<evidence type="ECO:0000313" key="9">
    <source>
        <dbReference type="Proteomes" id="UP000799770"/>
    </source>
</evidence>
<gene>
    <name evidence="8" type="ORF">BDV96DRAFT_27547</name>
</gene>
<dbReference type="InterPro" id="IPR052337">
    <property type="entry name" value="SAT4-like"/>
</dbReference>
<evidence type="ECO:0000256" key="5">
    <source>
        <dbReference type="ARBA" id="ARBA00038359"/>
    </source>
</evidence>
<evidence type="ECO:0000256" key="6">
    <source>
        <dbReference type="SAM" id="Phobius"/>
    </source>
</evidence>
<dbReference type="EMBL" id="ML977320">
    <property type="protein sequence ID" value="KAF2116503.1"/>
    <property type="molecule type" value="Genomic_DNA"/>
</dbReference>
<evidence type="ECO:0000259" key="7">
    <source>
        <dbReference type="Pfam" id="PF20684"/>
    </source>
</evidence>
<dbReference type="InterPro" id="IPR049326">
    <property type="entry name" value="Rhodopsin_dom_fungi"/>
</dbReference>
<dbReference type="OrthoDB" id="5401779at2759"/>
<evidence type="ECO:0000256" key="3">
    <source>
        <dbReference type="ARBA" id="ARBA00022989"/>
    </source>
</evidence>
<comment type="subcellular location">
    <subcellularLocation>
        <location evidence="1">Membrane</location>
        <topology evidence="1">Multi-pass membrane protein</topology>
    </subcellularLocation>
</comment>
<evidence type="ECO:0000313" key="8">
    <source>
        <dbReference type="EMBL" id="KAF2116503.1"/>
    </source>
</evidence>
<dbReference type="GO" id="GO:0016020">
    <property type="term" value="C:membrane"/>
    <property type="evidence" value="ECO:0007669"/>
    <property type="project" value="UniProtKB-SubCell"/>
</dbReference>
<evidence type="ECO:0000256" key="2">
    <source>
        <dbReference type="ARBA" id="ARBA00022692"/>
    </source>
</evidence>
<evidence type="ECO:0000256" key="4">
    <source>
        <dbReference type="ARBA" id="ARBA00023136"/>
    </source>
</evidence>
<organism evidence="8 9">
    <name type="scientific">Lophiotrema nucula</name>
    <dbReference type="NCBI Taxonomy" id="690887"/>
    <lineage>
        <taxon>Eukaryota</taxon>
        <taxon>Fungi</taxon>
        <taxon>Dikarya</taxon>
        <taxon>Ascomycota</taxon>
        <taxon>Pezizomycotina</taxon>
        <taxon>Dothideomycetes</taxon>
        <taxon>Pleosporomycetidae</taxon>
        <taxon>Pleosporales</taxon>
        <taxon>Lophiotremataceae</taxon>
        <taxon>Lophiotrema</taxon>
    </lineage>
</organism>
<reference evidence="8" key="1">
    <citation type="journal article" date="2020" name="Stud. Mycol.">
        <title>101 Dothideomycetes genomes: a test case for predicting lifestyles and emergence of pathogens.</title>
        <authorList>
            <person name="Haridas S."/>
            <person name="Albert R."/>
            <person name="Binder M."/>
            <person name="Bloem J."/>
            <person name="Labutti K."/>
            <person name="Salamov A."/>
            <person name="Andreopoulos B."/>
            <person name="Baker S."/>
            <person name="Barry K."/>
            <person name="Bills G."/>
            <person name="Bluhm B."/>
            <person name="Cannon C."/>
            <person name="Castanera R."/>
            <person name="Culley D."/>
            <person name="Daum C."/>
            <person name="Ezra D."/>
            <person name="Gonzalez J."/>
            <person name="Henrissat B."/>
            <person name="Kuo A."/>
            <person name="Liang C."/>
            <person name="Lipzen A."/>
            <person name="Lutzoni F."/>
            <person name="Magnuson J."/>
            <person name="Mondo S."/>
            <person name="Nolan M."/>
            <person name="Ohm R."/>
            <person name="Pangilinan J."/>
            <person name="Park H.-J."/>
            <person name="Ramirez L."/>
            <person name="Alfaro M."/>
            <person name="Sun H."/>
            <person name="Tritt A."/>
            <person name="Yoshinaga Y."/>
            <person name="Zwiers L.-H."/>
            <person name="Turgeon B."/>
            <person name="Goodwin S."/>
            <person name="Spatafora J."/>
            <person name="Crous P."/>
            <person name="Grigoriev I."/>
        </authorList>
    </citation>
    <scope>NUCLEOTIDE SEQUENCE</scope>
    <source>
        <strain evidence="8">CBS 627.86</strain>
    </source>
</reference>
<keyword evidence="2 6" id="KW-0812">Transmembrane</keyword>
<keyword evidence="3 6" id="KW-1133">Transmembrane helix</keyword>
<dbReference type="PANTHER" id="PTHR33048">
    <property type="entry name" value="PTH11-LIKE INTEGRAL MEMBRANE PROTEIN (AFU_ORTHOLOGUE AFUA_5G11245)"/>
    <property type="match status" value="1"/>
</dbReference>
<feature type="transmembrane region" description="Helical" evidence="6">
    <location>
        <begin position="49"/>
        <end position="69"/>
    </location>
</feature>